<comment type="caution">
    <text evidence="1">The sequence shown here is derived from an EMBL/GenBank/DDBJ whole genome shotgun (WGS) entry which is preliminary data.</text>
</comment>
<evidence type="ECO:0000313" key="1">
    <source>
        <dbReference type="EMBL" id="PNT90266.1"/>
    </source>
</evidence>
<proteinExistence type="predicted"/>
<keyword evidence="2" id="KW-1185">Reference proteome</keyword>
<protein>
    <submittedName>
        <fullName evidence="1">Uncharacterized protein</fullName>
    </submittedName>
</protein>
<evidence type="ECO:0000313" key="2">
    <source>
        <dbReference type="Proteomes" id="UP000236151"/>
    </source>
</evidence>
<dbReference type="RefSeq" id="WP_133158729.1">
    <property type="nucleotide sequence ID" value="NZ_NIOJ01000229.1"/>
</dbReference>
<organism evidence="1 2">
    <name type="scientific">Clostridium thermosuccinogenes</name>
    <dbReference type="NCBI Taxonomy" id="84032"/>
    <lineage>
        <taxon>Bacteria</taxon>
        <taxon>Bacillati</taxon>
        <taxon>Bacillota</taxon>
        <taxon>Clostridia</taxon>
        <taxon>Eubacteriales</taxon>
        <taxon>Clostridiaceae</taxon>
        <taxon>Clostridium</taxon>
    </lineage>
</organism>
<feature type="non-terminal residue" evidence="1">
    <location>
        <position position="1"/>
    </location>
</feature>
<dbReference type="EMBL" id="NIOJ01000229">
    <property type="protein sequence ID" value="PNT90266.1"/>
    <property type="molecule type" value="Genomic_DNA"/>
</dbReference>
<sequence>RRQPIAVEIAGLRFVAGQRLRLQLGIALKTMGDAPRGDAALKLAVATPRQDENRWLGDYGSPLRDNALK</sequence>
<dbReference type="AlphaFoldDB" id="A0A2K2EUQ7"/>
<dbReference type="Proteomes" id="UP000236151">
    <property type="component" value="Unassembled WGS sequence"/>
</dbReference>
<feature type="non-terminal residue" evidence="1">
    <location>
        <position position="69"/>
    </location>
</feature>
<gene>
    <name evidence="1" type="ORF">CDQ84_19630</name>
</gene>
<reference evidence="1 2" key="1">
    <citation type="submission" date="2017-06" db="EMBL/GenBank/DDBJ databases">
        <title>Investigating the central metabolism of Clostridium thermosuccinogenes.</title>
        <authorList>
            <person name="Koendjbiharie J.G."/>
            <person name="van Kranenburg R."/>
        </authorList>
    </citation>
    <scope>NUCLEOTIDE SEQUENCE [LARGE SCALE GENOMIC DNA]</scope>
    <source>
        <strain evidence="1 2">DSM 5806</strain>
    </source>
</reference>
<name>A0A2K2EUQ7_9CLOT</name>
<accession>A0A2K2EUQ7</accession>